<protein>
    <submittedName>
        <fullName evidence="1">Uncharacterized protein</fullName>
    </submittedName>
</protein>
<accession>A0ABR6SQJ3</accession>
<keyword evidence="2" id="KW-1185">Reference proteome</keyword>
<evidence type="ECO:0000313" key="2">
    <source>
        <dbReference type="Proteomes" id="UP000518829"/>
    </source>
</evidence>
<dbReference type="Proteomes" id="UP000518829">
    <property type="component" value="Unassembled WGS sequence"/>
</dbReference>
<evidence type="ECO:0000313" key="1">
    <source>
        <dbReference type="EMBL" id="MBC1376550.1"/>
    </source>
</evidence>
<comment type="caution">
    <text evidence="1">The sequence shown here is derived from an EMBL/GenBank/DDBJ whole genome shotgun (WGS) entry which is preliminary data.</text>
</comment>
<sequence length="78" mass="8856">MTMTIDDIKVGDVVITHHKSLFSSNDGLVYFIPEGIRQVVTKIEENYIWCRSIIDFDGIVSRKLIITSVRKVEEGGTK</sequence>
<dbReference type="EMBL" id="JAARPH010000005">
    <property type="protein sequence ID" value="MBC1376550.1"/>
    <property type="molecule type" value="Genomic_DNA"/>
</dbReference>
<gene>
    <name evidence="1" type="ORF">HB839_13535</name>
</gene>
<name>A0ABR6SQJ3_9LIST</name>
<organism evidence="1 2">
    <name type="scientific">Listeria farberi</name>
    <dbReference type="NCBI Taxonomy" id="2713500"/>
    <lineage>
        <taxon>Bacteria</taxon>
        <taxon>Bacillati</taxon>
        <taxon>Bacillota</taxon>
        <taxon>Bacilli</taxon>
        <taxon>Bacillales</taxon>
        <taxon>Listeriaceae</taxon>
        <taxon>Listeria</taxon>
    </lineage>
</organism>
<reference evidence="1 2" key="1">
    <citation type="submission" date="2020-03" db="EMBL/GenBank/DDBJ databases">
        <title>Soil Listeria distribution.</title>
        <authorList>
            <person name="Liao J."/>
            <person name="Wiedmann M."/>
        </authorList>
    </citation>
    <scope>NUCLEOTIDE SEQUENCE [LARGE SCALE GENOMIC DNA]</scope>
    <source>
        <strain evidence="1 2">FSL L7-1699</strain>
    </source>
</reference>
<dbReference type="RefSeq" id="WP_185323138.1">
    <property type="nucleotide sequence ID" value="NZ_JAARPH010000005.1"/>
</dbReference>
<proteinExistence type="predicted"/>